<protein>
    <submittedName>
        <fullName evidence="2">Arrestin_N domain-containing protein</fullName>
    </submittedName>
</protein>
<name>A0AC35TWL5_9BILA</name>
<evidence type="ECO:0000313" key="2">
    <source>
        <dbReference type="WBParaSite" id="RSKR_0000494000.1"/>
    </source>
</evidence>
<reference evidence="2" key="1">
    <citation type="submission" date="2016-11" db="UniProtKB">
        <authorList>
            <consortium name="WormBaseParasite"/>
        </authorList>
    </citation>
    <scope>IDENTIFICATION</scope>
    <source>
        <strain evidence="2">KR3021</strain>
    </source>
</reference>
<organism evidence="1 2">
    <name type="scientific">Rhabditophanes sp. KR3021</name>
    <dbReference type="NCBI Taxonomy" id="114890"/>
    <lineage>
        <taxon>Eukaryota</taxon>
        <taxon>Metazoa</taxon>
        <taxon>Ecdysozoa</taxon>
        <taxon>Nematoda</taxon>
        <taxon>Chromadorea</taxon>
        <taxon>Rhabditida</taxon>
        <taxon>Tylenchina</taxon>
        <taxon>Panagrolaimomorpha</taxon>
        <taxon>Strongyloidoidea</taxon>
        <taxon>Alloionematidae</taxon>
        <taxon>Rhabditophanes</taxon>
    </lineage>
</organism>
<accession>A0AC35TWL5</accession>
<sequence length="321" mass="36609">MYLPGQVIEGIFHLVVDADKQTFNNVEVSFFGSSKVSFQKADNCRIDCERGYHHGRMHNGVVRRPTHQPIRCHAVNAQRFINVSSKVELNGISVFFFANTELSRGTHLCHFKIDIPVHWPFSFTGKYGKIKYELQATIRRPWKMNRHCDLEIVLLPSLGPLLGDPILPHPTIVRSVCDLKDTFFNCCCKSGSRKIIFDVTLAKAFYNVNRNMEFTVSVTNCTHFKLTHFFIYILCESLFSAEGAIQTKEDSFVNTIIEHSIKSNETSSFQAVIPVPDVLPSLDFTNIKLHYYLVVKAFGGKYKSDKSAVFKKNIILVGRDY</sequence>
<proteinExistence type="predicted"/>
<dbReference type="Proteomes" id="UP000095286">
    <property type="component" value="Unplaced"/>
</dbReference>
<dbReference type="WBParaSite" id="RSKR_0000494000.1">
    <property type="protein sequence ID" value="RSKR_0000494000.1"/>
    <property type="gene ID" value="RSKR_0000494000"/>
</dbReference>
<evidence type="ECO:0000313" key="1">
    <source>
        <dbReference type="Proteomes" id="UP000095286"/>
    </source>
</evidence>